<organism evidence="1">
    <name type="scientific">Anguilla anguilla</name>
    <name type="common">European freshwater eel</name>
    <name type="synonym">Muraena anguilla</name>
    <dbReference type="NCBI Taxonomy" id="7936"/>
    <lineage>
        <taxon>Eukaryota</taxon>
        <taxon>Metazoa</taxon>
        <taxon>Chordata</taxon>
        <taxon>Craniata</taxon>
        <taxon>Vertebrata</taxon>
        <taxon>Euteleostomi</taxon>
        <taxon>Actinopterygii</taxon>
        <taxon>Neopterygii</taxon>
        <taxon>Teleostei</taxon>
        <taxon>Anguilliformes</taxon>
        <taxon>Anguillidae</taxon>
        <taxon>Anguilla</taxon>
    </lineage>
</organism>
<protein>
    <submittedName>
        <fullName evidence="1">Uncharacterized protein</fullName>
    </submittedName>
</protein>
<reference evidence="1" key="2">
    <citation type="journal article" date="2015" name="Fish Shellfish Immunol.">
        <title>Early steps in the European eel (Anguilla anguilla)-Vibrio vulnificus interaction in the gills: Role of the RtxA13 toxin.</title>
        <authorList>
            <person name="Callol A."/>
            <person name="Pajuelo D."/>
            <person name="Ebbesson L."/>
            <person name="Teles M."/>
            <person name="MacKenzie S."/>
            <person name="Amaro C."/>
        </authorList>
    </citation>
    <scope>NUCLEOTIDE SEQUENCE</scope>
</reference>
<dbReference type="EMBL" id="GBXM01050084">
    <property type="protein sequence ID" value="JAH58493.1"/>
    <property type="molecule type" value="Transcribed_RNA"/>
</dbReference>
<proteinExistence type="predicted"/>
<accession>A0A0E9U0H4</accession>
<dbReference type="AlphaFoldDB" id="A0A0E9U0H4"/>
<reference evidence="1" key="1">
    <citation type="submission" date="2014-11" db="EMBL/GenBank/DDBJ databases">
        <authorList>
            <person name="Amaro Gonzalez C."/>
        </authorList>
    </citation>
    <scope>NUCLEOTIDE SEQUENCE</scope>
</reference>
<sequence>MHQSPEQYSSGQEFTLASTGRTHCSSFLRVLVHTAAEQ</sequence>
<name>A0A0E9U0H4_ANGAN</name>
<evidence type="ECO:0000313" key="1">
    <source>
        <dbReference type="EMBL" id="JAH58493.1"/>
    </source>
</evidence>